<accession>A0A1H5Z3S8</accession>
<dbReference type="Proteomes" id="UP000236752">
    <property type="component" value="Unassembled WGS sequence"/>
</dbReference>
<evidence type="ECO:0000313" key="12">
    <source>
        <dbReference type="EMBL" id="SEG30285.1"/>
    </source>
</evidence>
<evidence type="ECO:0000256" key="10">
    <source>
        <dbReference type="RuleBase" id="RU364125"/>
    </source>
</evidence>
<evidence type="ECO:0000256" key="4">
    <source>
        <dbReference type="ARBA" id="ARBA00022475"/>
    </source>
</evidence>
<dbReference type="GO" id="GO:0006935">
    <property type="term" value="P:chemotaxis"/>
    <property type="evidence" value="ECO:0007669"/>
    <property type="project" value="UniProtKB-KW"/>
</dbReference>
<evidence type="ECO:0000256" key="8">
    <source>
        <dbReference type="ARBA" id="ARBA00022989"/>
    </source>
</evidence>
<protein>
    <recommendedName>
        <fullName evidence="10">Flagellar protein FliL</fullName>
    </recommendedName>
</protein>
<feature type="transmembrane region" description="Helical" evidence="10">
    <location>
        <begin position="21"/>
        <end position="39"/>
    </location>
</feature>
<dbReference type="Pfam" id="PF03748">
    <property type="entry name" value="FliL"/>
    <property type="match status" value="1"/>
</dbReference>
<dbReference type="EMBL" id="FNUZ01000003">
    <property type="protein sequence ID" value="SEG30285.1"/>
    <property type="molecule type" value="Genomic_DNA"/>
</dbReference>
<dbReference type="AlphaFoldDB" id="A0A1H5Z3S8"/>
<evidence type="ECO:0000313" key="13">
    <source>
        <dbReference type="Proteomes" id="UP000236752"/>
    </source>
</evidence>
<evidence type="ECO:0000256" key="5">
    <source>
        <dbReference type="ARBA" id="ARBA00022500"/>
    </source>
</evidence>
<dbReference type="GO" id="GO:0071973">
    <property type="term" value="P:bacterial-type flagellum-dependent cell motility"/>
    <property type="evidence" value="ECO:0007669"/>
    <property type="project" value="InterPro"/>
</dbReference>
<evidence type="ECO:0000256" key="2">
    <source>
        <dbReference type="ARBA" id="ARBA00004162"/>
    </source>
</evidence>
<keyword evidence="7 10" id="KW-0283">Flagellar rotation</keyword>
<evidence type="ECO:0000256" key="7">
    <source>
        <dbReference type="ARBA" id="ARBA00022779"/>
    </source>
</evidence>
<keyword evidence="5 10" id="KW-0145">Chemotaxis</keyword>
<evidence type="ECO:0000256" key="11">
    <source>
        <dbReference type="SAM" id="MobiDB-lite"/>
    </source>
</evidence>
<sequence length="176" mass="19069">MTDTSEPNKAAGKKRGGMAGLIVGIVLAIVGGAGGFFAVSKGLLPIGAATTEHVEREPDPVGEDRAFYEKQPRPPGPEEVEFVRLPPIAVSISGGNNRLLRFSAAIEVYKPHVQHVVDLEPRVLDAFNSYLRALEPSDIDSPGSLHNIRTHLAHRLYLVLGPDVVRDLMIMEFVLT</sequence>
<evidence type="ECO:0000256" key="3">
    <source>
        <dbReference type="ARBA" id="ARBA00008281"/>
    </source>
</evidence>
<keyword evidence="9 10" id="KW-0472">Membrane</keyword>
<keyword evidence="12" id="KW-0966">Cell projection</keyword>
<keyword evidence="10" id="KW-0997">Cell inner membrane</keyword>
<dbReference type="RefSeq" id="WP_103910689.1">
    <property type="nucleotide sequence ID" value="NZ_FNUZ01000003.1"/>
</dbReference>
<keyword evidence="6 10" id="KW-0812">Transmembrane</keyword>
<evidence type="ECO:0000256" key="9">
    <source>
        <dbReference type="ARBA" id="ARBA00023136"/>
    </source>
</evidence>
<evidence type="ECO:0000256" key="6">
    <source>
        <dbReference type="ARBA" id="ARBA00022692"/>
    </source>
</evidence>
<keyword evidence="13" id="KW-1185">Reference proteome</keyword>
<name>A0A1H5Z3S8_9RHOB</name>
<dbReference type="GO" id="GO:0005886">
    <property type="term" value="C:plasma membrane"/>
    <property type="evidence" value="ECO:0007669"/>
    <property type="project" value="UniProtKB-SubCell"/>
</dbReference>
<proteinExistence type="inferred from homology"/>
<feature type="compositionally biased region" description="Basic and acidic residues" evidence="11">
    <location>
        <begin position="54"/>
        <end position="72"/>
    </location>
</feature>
<dbReference type="OrthoDB" id="7619358at2"/>
<evidence type="ECO:0000256" key="1">
    <source>
        <dbReference type="ARBA" id="ARBA00002254"/>
    </source>
</evidence>
<gene>
    <name evidence="12" type="ORF">SAMN04488045_2375</name>
</gene>
<comment type="similarity">
    <text evidence="3 10">Belongs to the FliL family.</text>
</comment>
<organism evidence="12 13">
    <name type="scientific">Thalassococcus halodurans</name>
    <dbReference type="NCBI Taxonomy" id="373675"/>
    <lineage>
        <taxon>Bacteria</taxon>
        <taxon>Pseudomonadati</taxon>
        <taxon>Pseudomonadota</taxon>
        <taxon>Alphaproteobacteria</taxon>
        <taxon>Rhodobacterales</taxon>
        <taxon>Roseobacteraceae</taxon>
        <taxon>Thalassococcus</taxon>
    </lineage>
</organism>
<reference evidence="12 13" key="1">
    <citation type="submission" date="2016-10" db="EMBL/GenBank/DDBJ databases">
        <authorList>
            <person name="de Groot N.N."/>
        </authorList>
    </citation>
    <scope>NUCLEOTIDE SEQUENCE [LARGE SCALE GENOMIC DNA]</scope>
    <source>
        <strain evidence="12 13">DSM 26915</strain>
    </source>
</reference>
<feature type="region of interest" description="Disordered" evidence="11">
    <location>
        <begin position="54"/>
        <end position="80"/>
    </location>
</feature>
<dbReference type="GO" id="GO:0009425">
    <property type="term" value="C:bacterial-type flagellum basal body"/>
    <property type="evidence" value="ECO:0007669"/>
    <property type="project" value="InterPro"/>
</dbReference>
<keyword evidence="4" id="KW-1003">Cell membrane</keyword>
<dbReference type="InterPro" id="IPR005503">
    <property type="entry name" value="FliL"/>
</dbReference>
<comment type="function">
    <text evidence="1 10">Controls the rotational direction of flagella during chemotaxis.</text>
</comment>
<keyword evidence="8 10" id="KW-1133">Transmembrane helix</keyword>
<keyword evidence="12" id="KW-0282">Flagellum</keyword>
<comment type="subcellular location">
    <subcellularLocation>
        <location evidence="10">Cell inner membrane</location>
    </subcellularLocation>
    <subcellularLocation>
        <location evidence="2">Cell membrane</location>
        <topology evidence="2">Single-pass membrane protein</topology>
    </subcellularLocation>
</comment>
<keyword evidence="12" id="KW-0969">Cilium</keyword>